<dbReference type="Proteomes" id="UP000054248">
    <property type="component" value="Unassembled WGS sequence"/>
</dbReference>
<dbReference type="AlphaFoldDB" id="A0A0C3QC80"/>
<gene>
    <name evidence="1" type="ORF">M407DRAFT_243070</name>
</gene>
<protein>
    <submittedName>
        <fullName evidence="1">Uncharacterized protein</fullName>
    </submittedName>
</protein>
<accession>A0A0C3QC80</accession>
<evidence type="ECO:0000313" key="1">
    <source>
        <dbReference type="EMBL" id="KIO28270.1"/>
    </source>
</evidence>
<sequence>MPLFSAILRSGLNRVLSLRVVRLRETEPFYLLRCAVDMVAVITLTPIWKIQLLHPRR</sequence>
<evidence type="ECO:0000313" key="2">
    <source>
        <dbReference type="Proteomes" id="UP000054248"/>
    </source>
</evidence>
<reference evidence="2" key="2">
    <citation type="submission" date="2015-01" db="EMBL/GenBank/DDBJ databases">
        <title>Evolutionary Origins and Diversification of the Mycorrhizal Mutualists.</title>
        <authorList>
            <consortium name="DOE Joint Genome Institute"/>
            <consortium name="Mycorrhizal Genomics Consortium"/>
            <person name="Kohler A."/>
            <person name="Kuo A."/>
            <person name="Nagy L.G."/>
            <person name="Floudas D."/>
            <person name="Copeland A."/>
            <person name="Barry K.W."/>
            <person name="Cichocki N."/>
            <person name="Veneault-Fourrey C."/>
            <person name="LaButti K."/>
            <person name="Lindquist E.A."/>
            <person name="Lipzen A."/>
            <person name="Lundell T."/>
            <person name="Morin E."/>
            <person name="Murat C."/>
            <person name="Riley R."/>
            <person name="Ohm R."/>
            <person name="Sun H."/>
            <person name="Tunlid A."/>
            <person name="Henrissat B."/>
            <person name="Grigoriev I.V."/>
            <person name="Hibbett D.S."/>
            <person name="Martin F."/>
        </authorList>
    </citation>
    <scope>NUCLEOTIDE SEQUENCE [LARGE SCALE GENOMIC DNA]</scope>
    <source>
        <strain evidence="2">MUT 4182</strain>
    </source>
</reference>
<dbReference type="EMBL" id="KN822996">
    <property type="protein sequence ID" value="KIO28270.1"/>
    <property type="molecule type" value="Genomic_DNA"/>
</dbReference>
<organism evidence="1 2">
    <name type="scientific">Tulasnella calospora MUT 4182</name>
    <dbReference type="NCBI Taxonomy" id="1051891"/>
    <lineage>
        <taxon>Eukaryota</taxon>
        <taxon>Fungi</taxon>
        <taxon>Dikarya</taxon>
        <taxon>Basidiomycota</taxon>
        <taxon>Agaricomycotina</taxon>
        <taxon>Agaricomycetes</taxon>
        <taxon>Cantharellales</taxon>
        <taxon>Tulasnellaceae</taxon>
        <taxon>Tulasnella</taxon>
    </lineage>
</organism>
<dbReference type="HOGENOM" id="CLU_2998196_0_0_1"/>
<proteinExistence type="predicted"/>
<reference evidence="1 2" key="1">
    <citation type="submission" date="2014-04" db="EMBL/GenBank/DDBJ databases">
        <authorList>
            <consortium name="DOE Joint Genome Institute"/>
            <person name="Kuo A."/>
            <person name="Girlanda M."/>
            <person name="Perotto S."/>
            <person name="Kohler A."/>
            <person name="Nagy L.G."/>
            <person name="Floudas D."/>
            <person name="Copeland A."/>
            <person name="Barry K.W."/>
            <person name="Cichocki N."/>
            <person name="Veneault-Fourrey C."/>
            <person name="LaButti K."/>
            <person name="Lindquist E.A."/>
            <person name="Lipzen A."/>
            <person name="Lundell T."/>
            <person name="Morin E."/>
            <person name="Murat C."/>
            <person name="Sun H."/>
            <person name="Tunlid A."/>
            <person name="Henrissat B."/>
            <person name="Grigoriev I.V."/>
            <person name="Hibbett D.S."/>
            <person name="Martin F."/>
            <person name="Nordberg H.P."/>
            <person name="Cantor M.N."/>
            <person name="Hua S.X."/>
        </authorList>
    </citation>
    <scope>NUCLEOTIDE SEQUENCE [LARGE SCALE GENOMIC DNA]</scope>
    <source>
        <strain evidence="1 2">MUT 4182</strain>
    </source>
</reference>
<name>A0A0C3QC80_9AGAM</name>
<keyword evidence="2" id="KW-1185">Reference proteome</keyword>